<feature type="region of interest" description="Disordered" evidence="3">
    <location>
        <begin position="62"/>
        <end position="93"/>
    </location>
</feature>
<dbReference type="SUPFAM" id="SSF56601">
    <property type="entry name" value="beta-lactamase/transpeptidase-like"/>
    <property type="match status" value="1"/>
</dbReference>
<dbReference type="GO" id="GO:0000270">
    <property type="term" value="P:peptidoglycan metabolic process"/>
    <property type="evidence" value="ECO:0007669"/>
    <property type="project" value="TreeGrafter"/>
</dbReference>
<dbReference type="Gene3D" id="3.40.710.10">
    <property type="entry name" value="DD-peptidase/beta-lactamase superfamily"/>
    <property type="match status" value="2"/>
</dbReference>
<dbReference type="AlphaFoldDB" id="A0A1E7JVQ8"/>
<gene>
    <name evidence="4" type="ORF">AN216_24200</name>
</gene>
<dbReference type="NCBIfam" id="TIGR00666">
    <property type="entry name" value="PBP4"/>
    <property type="match status" value="1"/>
</dbReference>
<keyword evidence="2" id="KW-0378">Hydrolase</keyword>
<comment type="caution">
    <text evidence="4">The sequence shown here is derived from an EMBL/GenBank/DDBJ whole genome shotgun (WGS) entry which is preliminary data.</text>
</comment>
<dbReference type="PRINTS" id="PR00922">
    <property type="entry name" value="DADACBPTASE3"/>
</dbReference>
<dbReference type="Proteomes" id="UP000176101">
    <property type="component" value="Unassembled WGS sequence"/>
</dbReference>
<dbReference type="InterPro" id="IPR012338">
    <property type="entry name" value="Beta-lactam/transpept-like"/>
</dbReference>
<evidence type="ECO:0000313" key="5">
    <source>
        <dbReference type="Proteomes" id="UP000176101"/>
    </source>
</evidence>
<dbReference type="STRING" id="1075402.AN216_24200"/>
<dbReference type="PANTHER" id="PTHR30023:SF0">
    <property type="entry name" value="PENICILLIN-SENSITIVE CARBOXYPEPTIDASE A"/>
    <property type="match status" value="1"/>
</dbReference>
<accession>A0A1E7JVQ8</accession>
<proteinExistence type="inferred from homology"/>
<evidence type="ECO:0000256" key="2">
    <source>
        <dbReference type="ARBA" id="ARBA00022801"/>
    </source>
</evidence>
<comment type="similarity">
    <text evidence="1">Belongs to the peptidase S13 family.</text>
</comment>
<dbReference type="Pfam" id="PF02113">
    <property type="entry name" value="Peptidase_S13"/>
    <property type="match status" value="2"/>
</dbReference>
<dbReference type="EMBL" id="LJGU01000153">
    <property type="protein sequence ID" value="OEU94782.1"/>
    <property type="molecule type" value="Genomic_DNA"/>
</dbReference>
<organism evidence="4 5">
    <name type="scientific">Streptomyces oceani</name>
    <dbReference type="NCBI Taxonomy" id="1075402"/>
    <lineage>
        <taxon>Bacteria</taxon>
        <taxon>Bacillati</taxon>
        <taxon>Actinomycetota</taxon>
        <taxon>Actinomycetes</taxon>
        <taxon>Kitasatosporales</taxon>
        <taxon>Streptomycetaceae</taxon>
        <taxon>Streptomyces</taxon>
    </lineage>
</organism>
<keyword evidence="5" id="KW-1185">Reference proteome</keyword>
<dbReference type="InterPro" id="IPR000667">
    <property type="entry name" value="Peptidase_S13"/>
</dbReference>
<protein>
    <submittedName>
        <fullName evidence="4">D-alanyl-D-alanine carboxypeptidase</fullName>
    </submittedName>
</protein>
<dbReference type="GO" id="GO:0004185">
    <property type="term" value="F:serine-type carboxypeptidase activity"/>
    <property type="evidence" value="ECO:0007669"/>
    <property type="project" value="InterPro"/>
</dbReference>
<keyword evidence="4" id="KW-0645">Protease</keyword>
<dbReference type="GO" id="GO:0006508">
    <property type="term" value="P:proteolysis"/>
    <property type="evidence" value="ECO:0007669"/>
    <property type="project" value="InterPro"/>
</dbReference>
<dbReference type="PANTHER" id="PTHR30023">
    <property type="entry name" value="D-ALANYL-D-ALANINE CARBOXYPEPTIDASE"/>
    <property type="match status" value="1"/>
</dbReference>
<evidence type="ECO:0000256" key="1">
    <source>
        <dbReference type="ARBA" id="ARBA00006096"/>
    </source>
</evidence>
<sequence length="509" mass="52703">MRDRVRRVNRELAGRTRRAVRLTRQRWRSAPPRQRQTWRLLASSTALGLAVAGTAVAVAGPWDSGQRTAERARAAAGERGSGADHSGDDAAGSAPRVLAELRVEAGTGPGTGGAKNVPAPKPAALADALRPLLDDPALGTVRTASVVDAATGRELFAERAARPTTPASTIKLATAAAVLSARGADHRIETRVVRAGAEAERIVLVGGGDPTLGGEDLEELAEDTADSLTGDGGSDDSPPEVSLGFDTSRYSGPDRHSIGPNPNLAPVSPLMVNEARLDDSRHGPAPRATEPAREAAERFAEELREAGVETTGKLSKTEAGGQPKELAVHRSAPLSALVERMLTHSDNDIAEALARQTALADDRPASFEGAGKAVERRLAKLGLPTEGVRIADGSGLSRDDKVPAALLTRILELATEPERPALRPTLTGLPVAGFSGTLDSRFPDAEGGAGLVRAKTGTLSGVSTLAGSVVSADGRQLLFAFMTTGADDRAGSRAALDELAAELANCGCR</sequence>
<feature type="compositionally biased region" description="Basic and acidic residues" evidence="3">
    <location>
        <begin position="290"/>
        <end position="307"/>
    </location>
</feature>
<evidence type="ECO:0000313" key="4">
    <source>
        <dbReference type="EMBL" id="OEU94782.1"/>
    </source>
</evidence>
<name>A0A1E7JVQ8_9ACTN</name>
<dbReference type="PATRIC" id="fig|1075402.3.peg.1086"/>
<keyword evidence="4" id="KW-0121">Carboxypeptidase</keyword>
<reference evidence="4 5" key="1">
    <citation type="journal article" date="2016" name="Front. Microbiol.">
        <title>Comparative Genomics Analysis of Streptomyces Species Reveals Their Adaptation to the Marine Environment and Their Diversity at the Genomic Level.</title>
        <authorList>
            <person name="Tian X."/>
            <person name="Zhang Z."/>
            <person name="Yang T."/>
            <person name="Chen M."/>
            <person name="Li J."/>
            <person name="Chen F."/>
            <person name="Yang J."/>
            <person name="Li W."/>
            <person name="Zhang B."/>
            <person name="Zhang Z."/>
            <person name="Wu J."/>
            <person name="Zhang C."/>
            <person name="Long L."/>
            <person name="Xiao J."/>
        </authorList>
    </citation>
    <scope>NUCLEOTIDE SEQUENCE [LARGE SCALE GENOMIC DNA]</scope>
    <source>
        <strain evidence="4 5">SCSIO 02100</strain>
    </source>
</reference>
<evidence type="ECO:0000256" key="3">
    <source>
        <dbReference type="SAM" id="MobiDB-lite"/>
    </source>
</evidence>
<feature type="region of interest" description="Disordered" evidence="3">
    <location>
        <begin position="223"/>
        <end position="326"/>
    </location>
</feature>
<dbReference type="OrthoDB" id="56883at2"/>